<dbReference type="Pfam" id="PF16918">
    <property type="entry name" value="PknG_TPR"/>
    <property type="match status" value="1"/>
</dbReference>
<evidence type="ECO:0000256" key="6">
    <source>
        <dbReference type="ARBA" id="ARBA00022840"/>
    </source>
</evidence>
<protein>
    <recommendedName>
        <fullName evidence="1">non-specific serine/threonine protein kinase</fullName>
        <ecNumber evidence="1">2.7.11.1</ecNumber>
    </recommendedName>
</protein>
<feature type="region of interest" description="Disordered" evidence="9">
    <location>
        <begin position="36"/>
        <end position="139"/>
    </location>
</feature>
<comment type="caution">
    <text evidence="11">The sequence shown here is derived from an EMBL/GenBank/DDBJ whole genome shotgun (WGS) entry which is preliminary data.</text>
</comment>
<keyword evidence="2 11" id="KW-0723">Serine/threonine-protein kinase</keyword>
<dbReference type="Proteomes" id="UP000035265">
    <property type="component" value="Unassembled WGS sequence"/>
</dbReference>
<dbReference type="EMBL" id="JNBQ01000015">
    <property type="protein sequence ID" value="KLN34365.1"/>
    <property type="molecule type" value="Genomic_DNA"/>
</dbReference>
<dbReference type="CDD" id="cd14014">
    <property type="entry name" value="STKc_PknB_like"/>
    <property type="match status" value="1"/>
</dbReference>
<dbReference type="FunFam" id="1.10.510.10:FF:000306">
    <property type="entry name" value="Serine/threonine protein kinase"/>
    <property type="match status" value="1"/>
</dbReference>
<dbReference type="PANTHER" id="PTHR24363">
    <property type="entry name" value="SERINE/THREONINE PROTEIN KINASE"/>
    <property type="match status" value="1"/>
</dbReference>
<comment type="catalytic activity">
    <reaction evidence="7">
        <text>L-threonyl-[protein] + ATP = O-phospho-L-threonyl-[protein] + ADP + H(+)</text>
        <dbReference type="Rhea" id="RHEA:46608"/>
        <dbReference type="Rhea" id="RHEA-COMP:11060"/>
        <dbReference type="Rhea" id="RHEA-COMP:11605"/>
        <dbReference type="ChEBI" id="CHEBI:15378"/>
        <dbReference type="ChEBI" id="CHEBI:30013"/>
        <dbReference type="ChEBI" id="CHEBI:30616"/>
        <dbReference type="ChEBI" id="CHEBI:61977"/>
        <dbReference type="ChEBI" id="CHEBI:456216"/>
        <dbReference type="EC" id="2.7.11.1"/>
    </reaction>
</comment>
<keyword evidence="6" id="KW-0067">ATP-binding</keyword>
<evidence type="ECO:0000256" key="1">
    <source>
        <dbReference type="ARBA" id="ARBA00012513"/>
    </source>
</evidence>
<dbReference type="EC" id="2.7.11.1" evidence="1"/>
<dbReference type="STRING" id="264251.FB00_12480"/>
<dbReference type="InterPro" id="IPR011009">
    <property type="entry name" value="Kinase-like_dom_sf"/>
</dbReference>
<evidence type="ECO:0000256" key="3">
    <source>
        <dbReference type="ARBA" id="ARBA00022679"/>
    </source>
</evidence>
<reference evidence="11 12" key="1">
    <citation type="submission" date="2014-05" db="EMBL/GenBank/DDBJ databases">
        <title>Cellulosimicrobium funkei U11 genome.</title>
        <authorList>
            <person name="Hu C."/>
            <person name="Gong Y."/>
            <person name="Wan W."/>
            <person name="Jiang M."/>
        </authorList>
    </citation>
    <scope>NUCLEOTIDE SEQUENCE [LARGE SCALE GENOMIC DNA]</scope>
    <source>
        <strain evidence="11 12">U11</strain>
    </source>
</reference>
<dbReference type="GO" id="GO:0005524">
    <property type="term" value="F:ATP binding"/>
    <property type="evidence" value="ECO:0007669"/>
    <property type="project" value="UniProtKB-KW"/>
</dbReference>
<evidence type="ECO:0000259" key="10">
    <source>
        <dbReference type="PROSITE" id="PS50011"/>
    </source>
</evidence>
<keyword evidence="3" id="KW-0808">Transferase</keyword>
<dbReference type="PANTHER" id="PTHR24363:SF0">
    <property type="entry name" value="SERINE_THREONINE KINASE LIKE DOMAIN CONTAINING 1"/>
    <property type="match status" value="1"/>
</dbReference>
<dbReference type="SUPFAM" id="SSF56112">
    <property type="entry name" value="Protein kinase-like (PK-like)"/>
    <property type="match status" value="1"/>
</dbReference>
<dbReference type="PROSITE" id="PS50011">
    <property type="entry name" value="PROTEIN_KINASE_DOM"/>
    <property type="match status" value="1"/>
</dbReference>
<dbReference type="Pfam" id="PF16919">
    <property type="entry name" value="PknG_rubred"/>
    <property type="match status" value="1"/>
</dbReference>
<dbReference type="InterPro" id="IPR000719">
    <property type="entry name" value="Prot_kinase_dom"/>
</dbReference>
<dbReference type="Gene3D" id="3.30.200.20">
    <property type="entry name" value="Phosphorylase Kinase, domain 1"/>
    <property type="match status" value="1"/>
</dbReference>
<dbReference type="Pfam" id="PF00069">
    <property type="entry name" value="Pkinase"/>
    <property type="match status" value="1"/>
</dbReference>
<keyword evidence="12" id="KW-1185">Reference proteome</keyword>
<feature type="domain" description="Protein kinase" evidence="10">
    <location>
        <begin position="207"/>
        <end position="457"/>
    </location>
</feature>
<evidence type="ECO:0000313" key="12">
    <source>
        <dbReference type="Proteomes" id="UP000035265"/>
    </source>
</evidence>
<sequence>MTTTATVPCSEPGCPGTIEDGYCNVCGAPAGGSGGTPTGTSTGTTGAPVPGSAAAASPSAMLGTGFIQGRPGTGSAAGADPDAERSTRTGRTSSSRLATAALGSARTAATGSKATRRVGTSSTRLRGRGLGAGLTTVPSVPARDPLQSVMAVPEVAERKRFCPACGEKVGRGRDGQPGRTSGFCPHCGNKFDFTPQLKPGDLVGGQYEVVGCLAHGGLGWIYLARDQNVSGRWVVLKGLLNSGDPDAYAAAISERQFLAEVEHPLIVEIYNFAMHDGAGYTVMEYVGGESLKEILQERRETNNGVIDPMPVDQALAYVLAILPAFAYLHDHNLLFCDFKPENVIQQGDGVKLIDLGGVRRSDDLTSAIFGTVGYQAPEVAEVGPSVASDIYTIGRTLATLVLDFRGNTTTYVASLPPVADTPVFQQYDSFYRLLAKACALDPADRFATADEMRTQLLGVLREVVAADAGPGNPALHSAASVLFEAPVADVAARPLAWDELPTLRRDDHDPMASWLAGVNVVDPDARLAALADAPEDTVEVHLARARAAIEAGRFDVLRGTIGTILADDPWEWRAAWLGGLGELAQGDPVAARASFNAVYGQVPGELAPKLALAAACELSAEPDIAESLYVICARTDANYTAPAAFGLMRIREARGDLDGALHALDLVGPTRGSYVESRTLRAHLLAESGRGLPALADAMASVSAVSIAPRERAELSVGVLRSALETVTRSGPEPTTRIAGVPADEPALRDALEGAYRELASLTDSRDERITLVDRANEVRRWTVR</sequence>
<feature type="compositionally biased region" description="Low complexity" evidence="9">
    <location>
        <begin position="89"/>
        <end position="124"/>
    </location>
</feature>
<organism evidence="11 12">
    <name type="scientific">Cellulosimicrobium funkei</name>
    <dbReference type="NCBI Taxonomy" id="264251"/>
    <lineage>
        <taxon>Bacteria</taxon>
        <taxon>Bacillati</taxon>
        <taxon>Actinomycetota</taxon>
        <taxon>Actinomycetes</taxon>
        <taxon>Micrococcales</taxon>
        <taxon>Promicromonosporaceae</taxon>
        <taxon>Cellulosimicrobium</taxon>
    </lineage>
</organism>
<evidence type="ECO:0000256" key="9">
    <source>
        <dbReference type="SAM" id="MobiDB-lite"/>
    </source>
</evidence>
<accession>A0A0H2KLF6</accession>
<comment type="catalytic activity">
    <reaction evidence="8">
        <text>L-seryl-[protein] + ATP = O-phospho-L-seryl-[protein] + ADP + H(+)</text>
        <dbReference type="Rhea" id="RHEA:17989"/>
        <dbReference type="Rhea" id="RHEA-COMP:9863"/>
        <dbReference type="Rhea" id="RHEA-COMP:11604"/>
        <dbReference type="ChEBI" id="CHEBI:15378"/>
        <dbReference type="ChEBI" id="CHEBI:29999"/>
        <dbReference type="ChEBI" id="CHEBI:30616"/>
        <dbReference type="ChEBI" id="CHEBI:83421"/>
        <dbReference type="ChEBI" id="CHEBI:456216"/>
        <dbReference type="EC" id="2.7.11.1"/>
    </reaction>
</comment>
<dbReference type="PATRIC" id="fig|264251.5.peg.2540"/>
<dbReference type="AlphaFoldDB" id="A0A0H2KLF6"/>
<evidence type="ECO:0000256" key="8">
    <source>
        <dbReference type="ARBA" id="ARBA00048679"/>
    </source>
</evidence>
<dbReference type="GO" id="GO:0004674">
    <property type="term" value="F:protein serine/threonine kinase activity"/>
    <property type="evidence" value="ECO:0007669"/>
    <property type="project" value="UniProtKB-KW"/>
</dbReference>
<evidence type="ECO:0000256" key="2">
    <source>
        <dbReference type="ARBA" id="ARBA00022527"/>
    </source>
</evidence>
<dbReference type="InterPro" id="IPR031636">
    <property type="entry name" value="PknG_TPR"/>
</dbReference>
<evidence type="ECO:0000256" key="7">
    <source>
        <dbReference type="ARBA" id="ARBA00047899"/>
    </source>
</evidence>
<evidence type="ECO:0000256" key="5">
    <source>
        <dbReference type="ARBA" id="ARBA00022777"/>
    </source>
</evidence>
<proteinExistence type="predicted"/>
<dbReference type="Gene3D" id="1.10.510.10">
    <property type="entry name" value="Transferase(Phosphotransferase) domain 1"/>
    <property type="match status" value="1"/>
</dbReference>
<evidence type="ECO:0000256" key="4">
    <source>
        <dbReference type="ARBA" id="ARBA00022741"/>
    </source>
</evidence>
<dbReference type="InterPro" id="IPR011990">
    <property type="entry name" value="TPR-like_helical_dom_sf"/>
</dbReference>
<dbReference type="InterPro" id="IPR031634">
    <property type="entry name" value="PknG_rubred"/>
</dbReference>
<evidence type="ECO:0000313" key="11">
    <source>
        <dbReference type="EMBL" id="KLN34365.1"/>
    </source>
</evidence>
<name>A0A0H2KLF6_9MICO</name>
<keyword evidence="4" id="KW-0547">Nucleotide-binding</keyword>
<dbReference type="Gene3D" id="1.25.40.10">
    <property type="entry name" value="Tetratricopeptide repeat domain"/>
    <property type="match status" value="1"/>
</dbReference>
<feature type="compositionally biased region" description="Low complexity" evidence="9">
    <location>
        <begin position="38"/>
        <end position="60"/>
    </location>
</feature>
<keyword evidence="5 11" id="KW-0418">Kinase</keyword>
<gene>
    <name evidence="11" type="ORF">FB00_12480</name>
</gene>
<dbReference type="RefSeq" id="WP_047233200.1">
    <property type="nucleotide sequence ID" value="NZ_JNBQ01000015.1"/>
</dbReference>